<organism evidence="2 3">
    <name type="scientific">Cynara cardunculus var. scolymus</name>
    <name type="common">Globe artichoke</name>
    <name type="synonym">Cynara scolymus</name>
    <dbReference type="NCBI Taxonomy" id="59895"/>
    <lineage>
        <taxon>Eukaryota</taxon>
        <taxon>Viridiplantae</taxon>
        <taxon>Streptophyta</taxon>
        <taxon>Embryophyta</taxon>
        <taxon>Tracheophyta</taxon>
        <taxon>Spermatophyta</taxon>
        <taxon>Magnoliopsida</taxon>
        <taxon>eudicotyledons</taxon>
        <taxon>Gunneridae</taxon>
        <taxon>Pentapetalae</taxon>
        <taxon>asterids</taxon>
        <taxon>campanulids</taxon>
        <taxon>Asterales</taxon>
        <taxon>Asteraceae</taxon>
        <taxon>Carduoideae</taxon>
        <taxon>Cardueae</taxon>
        <taxon>Carduinae</taxon>
        <taxon>Cynara</taxon>
    </lineage>
</organism>
<dbReference type="AlphaFoldDB" id="A0A103YBT9"/>
<reference evidence="2 3" key="1">
    <citation type="journal article" date="2016" name="Sci. Rep.">
        <title>The genome sequence of the outbreeding globe artichoke constructed de novo incorporating a phase-aware low-pass sequencing strategy of F1 progeny.</title>
        <authorList>
            <person name="Scaglione D."/>
            <person name="Reyes-Chin-Wo S."/>
            <person name="Acquadro A."/>
            <person name="Froenicke L."/>
            <person name="Portis E."/>
            <person name="Beitel C."/>
            <person name="Tirone M."/>
            <person name="Mauro R."/>
            <person name="Lo Monaco A."/>
            <person name="Mauromicale G."/>
            <person name="Faccioli P."/>
            <person name="Cattivelli L."/>
            <person name="Rieseberg L."/>
            <person name="Michelmore R."/>
            <person name="Lanteri S."/>
        </authorList>
    </citation>
    <scope>NUCLEOTIDE SEQUENCE [LARGE SCALE GENOMIC DNA]</scope>
    <source>
        <strain evidence="2">2C</strain>
    </source>
</reference>
<sequence>MKSNKGLIQNFPRKGDVWALYRNWSPDWNEFTPNDLIHQYDVVVIVGDYIEEEGVMVAPSGDRFHNYPKGCWELVPAALPLELLQTRIEPRINGSKCILEGRWQEAENLKGKKLELNQHEVLIRNSKFSDRILCNQWTVQRAKVSGRLSCFKNHHLLIFPMQKLKDTCAPEIHGCGDANVGAYACIIN</sequence>
<feature type="domain" description="DUF3444" evidence="1">
    <location>
        <begin position="4"/>
        <end position="59"/>
    </location>
</feature>
<protein>
    <recommendedName>
        <fullName evidence="1">DUF3444 domain-containing protein</fullName>
    </recommendedName>
</protein>
<dbReference type="Pfam" id="PF11926">
    <property type="entry name" value="DUF3444"/>
    <property type="match status" value="1"/>
</dbReference>
<dbReference type="STRING" id="59895.A0A103YBT9"/>
<gene>
    <name evidence="2" type="ORF">Ccrd_015475</name>
</gene>
<dbReference type="InterPro" id="IPR024593">
    <property type="entry name" value="DUF3444"/>
</dbReference>
<dbReference type="PANTHER" id="PTHR45089">
    <property type="entry name" value="DNAJ HEAT SHOCK AMINO-TERMINAL DOMAIN PROTEIN-RELATED"/>
    <property type="match status" value="1"/>
</dbReference>
<dbReference type="EMBL" id="LEKV01001845">
    <property type="protein sequence ID" value="KVI06192.1"/>
    <property type="molecule type" value="Genomic_DNA"/>
</dbReference>
<dbReference type="PANTHER" id="PTHR45089:SF50">
    <property type="entry name" value="DNAJ HEAT SHOCK AMINO-TERMINAL DOMAIN PROTEIN-RELATED"/>
    <property type="match status" value="1"/>
</dbReference>
<name>A0A103YBT9_CYNCS</name>
<dbReference type="Gramene" id="KVI06192">
    <property type="protein sequence ID" value="KVI06192"/>
    <property type="gene ID" value="Ccrd_015475"/>
</dbReference>
<proteinExistence type="predicted"/>
<comment type="caution">
    <text evidence="2">The sequence shown here is derived from an EMBL/GenBank/DDBJ whole genome shotgun (WGS) entry which is preliminary data.</text>
</comment>
<accession>A0A103YBT9</accession>
<evidence type="ECO:0000259" key="1">
    <source>
        <dbReference type="Pfam" id="PF11926"/>
    </source>
</evidence>
<evidence type="ECO:0000313" key="3">
    <source>
        <dbReference type="Proteomes" id="UP000243975"/>
    </source>
</evidence>
<dbReference type="Proteomes" id="UP000243975">
    <property type="component" value="Unassembled WGS sequence"/>
</dbReference>
<keyword evidence="3" id="KW-1185">Reference proteome</keyword>
<evidence type="ECO:0000313" key="2">
    <source>
        <dbReference type="EMBL" id="KVI06192.1"/>
    </source>
</evidence>